<sequence>MRVTAMFSVTLSGKNLPPGIIWKGETTTTFERVGGCLVIQQPKPWVDQDLLLRWLEHTFPTLYDGPGQFLVWDLMRAHIGKRVKAACVKKEVRMYVVPGGLTSYLQADDVGIYKSFKDRMSGLITAGKESDAVTYMRGGNPDPRQSRWLLTGSPLPGRGSQKKLS</sequence>
<reference evidence="3 4" key="1">
    <citation type="submission" date="2018-01" db="EMBL/GenBank/DDBJ databases">
        <title>Draft genome of the strawberry crown rot pathogen Phytophthora cactorum.</title>
        <authorList>
            <person name="Armitage A.D."/>
            <person name="Lysoe E."/>
            <person name="Nellist C.F."/>
            <person name="Harrison R.J."/>
            <person name="Brurberg M.B."/>
        </authorList>
    </citation>
    <scope>NUCLEOTIDE SEQUENCE [LARGE SCALE GENOMIC DNA]</scope>
    <source>
        <strain evidence="3 4">10300</strain>
    </source>
</reference>
<dbReference type="EMBL" id="MJFZ01001895">
    <property type="protein sequence ID" value="RAW21270.1"/>
    <property type="molecule type" value="Genomic_DNA"/>
</dbReference>
<gene>
    <name evidence="3" type="ORF">PC110_g22287</name>
</gene>
<evidence type="ECO:0000256" key="1">
    <source>
        <dbReference type="SAM" id="MobiDB-lite"/>
    </source>
</evidence>
<evidence type="ECO:0000313" key="4">
    <source>
        <dbReference type="Proteomes" id="UP000251314"/>
    </source>
</evidence>
<dbReference type="OrthoDB" id="167555at2759"/>
<name>A0A329RA16_9STRA</name>
<feature type="domain" description="DDE-1" evidence="2">
    <location>
        <begin position="2"/>
        <end position="119"/>
    </location>
</feature>
<dbReference type="Pfam" id="PF03184">
    <property type="entry name" value="DDE_1"/>
    <property type="match status" value="1"/>
</dbReference>
<feature type="region of interest" description="Disordered" evidence="1">
    <location>
        <begin position="137"/>
        <end position="165"/>
    </location>
</feature>
<comment type="caution">
    <text evidence="3">The sequence shown here is derived from an EMBL/GenBank/DDBJ whole genome shotgun (WGS) entry which is preliminary data.</text>
</comment>
<evidence type="ECO:0000259" key="2">
    <source>
        <dbReference type="Pfam" id="PF03184"/>
    </source>
</evidence>
<proteinExistence type="predicted"/>
<dbReference type="AlphaFoldDB" id="A0A329RA16"/>
<protein>
    <recommendedName>
        <fullName evidence="2">DDE-1 domain-containing protein</fullName>
    </recommendedName>
</protein>
<organism evidence="3 4">
    <name type="scientific">Phytophthora cactorum</name>
    <dbReference type="NCBI Taxonomy" id="29920"/>
    <lineage>
        <taxon>Eukaryota</taxon>
        <taxon>Sar</taxon>
        <taxon>Stramenopiles</taxon>
        <taxon>Oomycota</taxon>
        <taxon>Peronosporomycetes</taxon>
        <taxon>Peronosporales</taxon>
        <taxon>Peronosporaceae</taxon>
        <taxon>Phytophthora</taxon>
    </lineage>
</organism>
<evidence type="ECO:0000313" key="3">
    <source>
        <dbReference type="EMBL" id="RAW21270.1"/>
    </source>
</evidence>
<dbReference type="GO" id="GO:0003676">
    <property type="term" value="F:nucleic acid binding"/>
    <property type="evidence" value="ECO:0007669"/>
    <property type="project" value="InterPro"/>
</dbReference>
<keyword evidence="4" id="KW-1185">Reference proteome</keyword>
<dbReference type="STRING" id="29920.A0A329RA16"/>
<dbReference type="InterPro" id="IPR004875">
    <property type="entry name" value="DDE_SF_endonuclease_dom"/>
</dbReference>
<dbReference type="VEuPathDB" id="FungiDB:PC110_g22287"/>
<dbReference type="Proteomes" id="UP000251314">
    <property type="component" value="Unassembled WGS sequence"/>
</dbReference>
<accession>A0A329RA16</accession>